<dbReference type="Gene3D" id="1.10.10.10">
    <property type="entry name" value="Winged helix-like DNA-binding domain superfamily/Winged helix DNA-binding domain"/>
    <property type="match status" value="1"/>
</dbReference>
<protein>
    <submittedName>
        <fullName evidence="4">HTH DNA binding domain-containing protein</fullName>
    </submittedName>
</protein>
<dbReference type="RefSeq" id="WP_005579376.1">
    <property type="nucleotide sequence ID" value="NZ_FORO01000004.1"/>
</dbReference>
<organism evidence="4">
    <name type="scientific">Natronobacterium gregoryi</name>
    <dbReference type="NCBI Taxonomy" id="44930"/>
    <lineage>
        <taxon>Archaea</taxon>
        <taxon>Methanobacteriati</taxon>
        <taxon>Methanobacteriota</taxon>
        <taxon>Stenosarchaea group</taxon>
        <taxon>Halobacteria</taxon>
        <taxon>Halobacteriales</taxon>
        <taxon>Natrialbaceae</taxon>
        <taxon>Natronobacterium</taxon>
    </lineage>
</organism>
<dbReference type="AlphaFoldDB" id="A0A1I3KG90"/>
<gene>
    <name evidence="4" type="ORF">SAMN05443661_10446</name>
</gene>
<dbReference type="PANTHER" id="PTHR34236:SF1">
    <property type="entry name" value="DIMETHYL SULFOXIDE REDUCTASE TRANSCRIPTIONAL ACTIVATOR"/>
    <property type="match status" value="1"/>
</dbReference>
<evidence type="ECO:0000259" key="3">
    <source>
        <dbReference type="Pfam" id="PF04967"/>
    </source>
</evidence>
<dbReference type="GeneID" id="14208147"/>
<keyword evidence="2" id="KW-0804">Transcription</keyword>
<dbReference type="OrthoDB" id="27447at2157"/>
<name>A0A1I3KG90_9EURY</name>
<dbReference type="EMBL" id="FORO01000004">
    <property type="protein sequence ID" value="SFI71512.1"/>
    <property type="molecule type" value="Genomic_DNA"/>
</dbReference>
<sequence length="137" mass="15361">MTIGTPVDDDGEPGHVKLCLALSDEAASRDVLDYVVNTLESDVEFSLDWQNCSHTSSMTIDRVTVENVTAKQWEAAALAVEKGYYDRPREVKLQELADELDISRSAVSQRLSEVERKLMVELVKTNTYQPTRVGENQ</sequence>
<evidence type="ECO:0000313" key="4">
    <source>
        <dbReference type="EMBL" id="SFI71512.1"/>
    </source>
</evidence>
<proteinExistence type="predicted"/>
<evidence type="ECO:0000256" key="1">
    <source>
        <dbReference type="ARBA" id="ARBA00023015"/>
    </source>
</evidence>
<dbReference type="InterPro" id="IPR007050">
    <property type="entry name" value="HTH_bacterioopsin"/>
</dbReference>
<keyword evidence="1" id="KW-0805">Transcription regulation</keyword>
<reference evidence="4" key="1">
    <citation type="submission" date="2016-10" db="EMBL/GenBank/DDBJ databases">
        <authorList>
            <person name="de Groot N.N."/>
        </authorList>
    </citation>
    <scope>NUCLEOTIDE SEQUENCE [LARGE SCALE GENOMIC DNA]</scope>
    <source>
        <strain evidence="4">SP2</strain>
    </source>
</reference>
<accession>A0A1I3KG90</accession>
<dbReference type="InterPro" id="IPR036388">
    <property type="entry name" value="WH-like_DNA-bd_sf"/>
</dbReference>
<feature type="domain" description="HTH bat-type" evidence="3">
    <location>
        <begin position="69"/>
        <end position="119"/>
    </location>
</feature>
<evidence type="ECO:0000256" key="2">
    <source>
        <dbReference type="ARBA" id="ARBA00023163"/>
    </source>
</evidence>
<dbReference type="Proteomes" id="UP000182829">
    <property type="component" value="Unassembled WGS sequence"/>
</dbReference>
<dbReference type="PANTHER" id="PTHR34236">
    <property type="entry name" value="DIMETHYL SULFOXIDE REDUCTASE TRANSCRIPTIONAL ACTIVATOR"/>
    <property type="match status" value="1"/>
</dbReference>
<dbReference type="Pfam" id="PF04967">
    <property type="entry name" value="HTH_10"/>
    <property type="match status" value="1"/>
</dbReference>